<evidence type="ECO:0000259" key="1">
    <source>
        <dbReference type="Pfam" id="PF14534"/>
    </source>
</evidence>
<dbReference type="Gene3D" id="3.10.450.50">
    <property type="match status" value="1"/>
</dbReference>
<protein>
    <submittedName>
        <fullName evidence="2">DUF4440 domain-containing protein</fullName>
    </submittedName>
</protein>
<dbReference type="EMBL" id="JAGSOV010000013">
    <property type="protein sequence ID" value="MCO1654715.1"/>
    <property type="molecule type" value="Genomic_DNA"/>
</dbReference>
<dbReference type="InterPro" id="IPR027843">
    <property type="entry name" value="DUF4440"/>
</dbReference>
<proteinExistence type="predicted"/>
<organism evidence="2 3">
    <name type="scientific">Pseudonocardia humida</name>
    <dbReference type="NCBI Taxonomy" id="2800819"/>
    <lineage>
        <taxon>Bacteria</taxon>
        <taxon>Bacillati</taxon>
        <taxon>Actinomycetota</taxon>
        <taxon>Actinomycetes</taxon>
        <taxon>Pseudonocardiales</taxon>
        <taxon>Pseudonocardiaceae</taxon>
        <taxon>Pseudonocardia</taxon>
    </lineage>
</organism>
<sequence>MALSTEAGLRDVERELAEREPVFHRTAFATTPQELEAATDPDFFEVGASGRVHERRHVLEVVARRYADGVVDDGLRGRDFHCRRLAPDLFQLSYALTQGARETRRTSLWRRAAEGWRIVHHQGTVVEAG</sequence>
<dbReference type="Proteomes" id="UP001165283">
    <property type="component" value="Unassembled WGS sequence"/>
</dbReference>
<accession>A0ABT0ZVE4</accession>
<evidence type="ECO:0000313" key="2">
    <source>
        <dbReference type="EMBL" id="MCO1654715.1"/>
    </source>
</evidence>
<evidence type="ECO:0000313" key="3">
    <source>
        <dbReference type="Proteomes" id="UP001165283"/>
    </source>
</evidence>
<keyword evidence="3" id="KW-1185">Reference proteome</keyword>
<dbReference type="Pfam" id="PF14534">
    <property type="entry name" value="DUF4440"/>
    <property type="match status" value="1"/>
</dbReference>
<gene>
    <name evidence="2" type="ORF">KDL28_06560</name>
</gene>
<dbReference type="RefSeq" id="WP_252436345.1">
    <property type="nucleotide sequence ID" value="NZ_JAGSOV010000013.1"/>
</dbReference>
<name>A0ABT0ZVE4_9PSEU</name>
<reference evidence="2" key="1">
    <citation type="submission" date="2021-04" db="EMBL/GenBank/DDBJ databases">
        <title>Pseudonocardia sp. nov., isolated from sandy soil of mangrove forest.</title>
        <authorList>
            <person name="Zan Z."/>
            <person name="Huang R."/>
            <person name="Liu W."/>
        </authorList>
    </citation>
    <scope>NUCLEOTIDE SEQUENCE</scope>
    <source>
        <strain evidence="2">S2-4</strain>
    </source>
</reference>
<feature type="domain" description="DUF4440" evidence="1">
    <location>
        <begin position="30"/>
        <end position="118"/>
    </location>
</feature>
<dbReference type="SUPFAM" id="SSF54427">
    <property type="entry name" value="NTF2-like"/>
    <property type="match status" value="1"/>
</dbReference>
<dbReference type="InterPro" id="IPR032710">
    <property type="entry name" value="NTF2-like_dom_sf"/>
</dbReference>
<comment type="caution">
    <text evidence="2">The sequence shown here is derived from an EMBL/GenBank/DDBJ whole genome shotgun (WGS) entry which is preliminary data.</text>
</comment>